<name>A0A1X0NPB2_9TRYP</name>
<dbReference type="RefSeq" id="XP_028880389.1">
    <property type="nucleotide sequence ID" value="XM_029028362.1"/>
</dbReference>
<organism evidence="1 2">
    <name type="scientific">Trypanosoma theileri</name>
    <dbReference type="NCBI Taxonomy" id="67003"/>
    <lineage>
        <taxon>Eukaryota</taxon>
        <taxon>Discoba</taxon>
        <taxon>Euglenozoa</taxon>
        <taxon>Kinetoplastea</taxon>
        <taxon>Metakinetoplastina</taxon>
        <taxon>Trypanosomatida</taxon>
        <taxon>Trypanosomatidae</taxon>
        <taxon>Trypanosoma</taxon>
    </lineage>
</organism>
<dbReference type="AlphaFoldDB" id="A0A1X0NPB2"/>
<evidence type="ECO:0000313" key="2">
    <source>
        <dbReference type="Proteomes" id="UP000192257"/>
    </source>
</evidence>
<keyword evidence="2" id="KW-1185">Reference proteome</keyword>
<protein>
    <submittedName>
        <fullName evidence="1">Uncharacterized protein</fullName>
    </submittedName>
</protein>
<gene>
    <name evidence="1" type="ORF">TM35_000292050</name>
</gene>
<accession>A0A1X0NPB2</accession>
<proteinExistence type="predicted"/>
<evidence type="ECO:0000313" key="1">
    <source>
        <dbReference type="EMBL" id="ORC86323.1"/>
    </source>
</evidence>
<dbReference type="EMBL" id="NBCO01000029">
    <property type="protein sequence ID" value="ORC86323.1"/>
    <property type="molecule type" value="Genomic_DNA"/>
</dbReference>
<comment type="caution">
    <text evidence="1">The sequence shown here is derived from an EMBL/GenBank/DDBJ whole genome shotgun (WGS) entry which is preliminary data.</text>
</comment>
<sequence>MQSKLKQFALLGGGGGGGAECFFCYSTAVCMKGSSPLLRFNDGLSNALHLRAPGKSRTVCIIRILLVKLSPHLNMLCRHSFITNNVFPLQKNIPFVVIKWARICWHGENFPAFDRSPIGLATIPSNN</sequence>
<dbReference type="VEuPathDB" id="TriTrypDB:TM35_000292050"/>
<reference evidence="1 2" key="1">
    <citation type="submission" date="2017-03" db="EMBL/GenBank/DDBJ databases">
        <title>An alternative strategy for trypanosome survival in the mammalian bloodstream revealed through genome and transcriptome analysis of the ubiquitous bovine parasite Trypanosoma (Megatrypanum) theileri.</title>
        <authorList>
            <person name="Kelly S."/>
            <person name="Ivens A."/>
            <person name="Mott A."/>
            <person name="O'Neill E."/>
            <person name="Emms D."/>
            <person name="Macleod O."/>
            <person name="Voorheis P."/>
            <person name="Matthews J."/>
            <person name="Matthews K."/>
            <person name="Carrington M."/>
        </authorList>
    </citation>
    <scope>NUCLEOTIDE SEQUENCE [LARGE SCALE GENOMIC DNA]</scope>
    <source>
        <strain evidence="1">Edinburgh</strain>
    </source>
</reference>
<dbReference type="Proteomes" id="UP000192257">
    <property type="component" value="Unassembled WGS sequence"/>
</dbReference>
<dbReference type="GeneID" id="39988142"/>